<reference evidence="2" key="1">
    <citation type="submission" date="2020-02" db="EMBL/GenBank/DDBJ databases">
        <authorList>
            <person name="Meier V. D."/>
        </authorList>
    </citation>
    <scope>NUCLEOTIDE SEQUENCE</scope>
    <source>
        <strain evidence="2">AVDCRST_MAG32</strain>
    </source>
</reference>
<dbReference type="EMBL" id="CADCUM010000059">
    <property type="protein sequence ID" value="CAA9376335.1"/>
    <property type="molecule type" value="Genomic_DNA"/>
</dbReference>
<protein>
    <submittedName>
        <fullName evidence="2">Uncharacterized protein</fullName>
    </submittedName>
</protein>
<evidence type="ECO:0000313" key="2">
    <source>
        <dbReference type="EMBL" id="CAA9376335.1"/>
    </source>
</evidence>
<feature type="compositionally biased region" description="Basic residues" evidence="1">
    <location>
        <begin position="78"/>
        <end position="91"/>
    </location>
</feature>
<feature type="compositionally biased region" description="Gly residues" evidence="1">
    <location>
        <begin position="181"/>
        <end position="190"/>
    </location>
</feature>
<dbReference type="AlphaFoldDB" id="A0A6J4N2L4"/>
<feature type="compositionally biased region" description="Basic and acidic residues" evidence="1">
    <location>
        <begin position="66"/>
        <end position="77"/>
    </location>
</feature>
<organism evidence="2">
    <name type="scientific">uncultured Nocardioides sp</name>
    <dbReference type="NCBI Taxonomy" id="198441"/>
    <lineage>
        <taxon>Bacteria</taxon>
        <taxon>Bacillati</taxon>
        <taxon>Actinomycetota</taxon>
        <taxon>Actinomycetes</taxon>
        <taxon>Propionibacteriales</taxon>
        <taxon>Nocardioidaceae</taxon>
        <taxon>Nocardioides</taxon>
        <taxon>environmental samples</taxon>
    </lineage>
</organism>
<accession>A0A6J4N2L4</accession>
<sequence>APVTLADRSPPRHGPAGRVRRADRGGRVGRRVSHAVPRHAVPRHAVVRHAVPRCLGHGRAAAGGARPDDGDGVAEPRPRRRAPGFGRHPHRPGRDVPRAGVAHAPGRGQPPAGDDGRGPRVLRRPRAALPALGGRGEGDDGPRPHGRPGVSTHGQPGLDISPAGHRPRLRHRGAHLDRGHGQLGRAGDPGGLRAAAGDDVRRGLARLLARPGRGGDGDHPQDHPPGLQPGDRRLL</sequence>
<evidence type="ECO:0000256" key="1">
    <source>
        <dbReference type="SAM" id="MobiDB-lite"/>
    </source>
</evidence>
<gene>
    <name evidence="2" type="ORF">AVDCRST_MAG32-1235</name>
</gene>
<feature type="compositionally biased region" description="Basic residues" evidence="1">
    <location>
        <begin position="27"/>
        <end position="43"/>
    </location>
</feature>
<feature type="region of interest" description="Disordered" evidence="1">
    <location>
        <begin position="1"/>
        <end position="43"/>
    </location>
</feature>
<feature type="region of interest" description="Disordered" evidence="1">
    <location>
        <begin position="57"/>
        <end position="235"/>
    </location>
</feature>
<proteinExistence type="predicted"/>
<feature type="non-terminal residue" evidence="2">
    <location>
        <position position="1"/>
    </location>
</feature>
<feature type="compositionally biased region" description="Basic and acidic residues" evidence="1">
    <location>
        <begin position="213"/>
        <end position="222"/>
    </location>
</feature>
<name>A0A6J4N2L4_9ACTN</name>
<feature type="non-terminal residue" evidence="2">
    <location>
        <position position="235"/>
    </location>
</feature>